<dbReference type="SMART" id="SM00254">
    <property type="entry name" value="ShKT"/>
    <property type="match status" value="2"/>
</dbReference>
<proteinExistence type="predicted"/>
<name>A0A7M5WYP3_9CNID</name>
<comment type="caution">
    <text evidence="1">Lacks conserved residue(s) required for the propagation of feature annotation.</text>
</comment>
<feature type="chain" id="PRO_5029865009" description="ShKT domain-containing protein" evidence="2">
    <location>
        <begin position="21"/>
        <end position="198"/>
    </location>
</feature>
<dbReference type="EnsemblMetazoa" id="CLYHEMT015215.1">
    <property type="protein sequence ID" value="CLYHEMP015215.1"/>
    <property type="gene ID" value="CLYHEMG015215"/>
</dbReference>
<dbReference type="Proteomes" id="UP000594262">
    <property type="component" value="Unplaced"/>
</dbReference>
<keyword evidence="5" id="KW-1185">Reference proteome</keyword>
<organism evidence="4 5">
    <name type="scientific">Clytia hemisphaerica</name>
    <dbReference type="NCBI Taxonomy" id="252671"/>
    <lineage>
        <taxon>Eukaryota</taxon>
        <taxon>Metazoa</taxon>
        <taxon>Cnidaria</taxon>
        <taxon>Hydrozoa</taxon>
        <taxon>Hydroidolina</taxon>
        <taxon>Leptothecata</taxon>
        <taxon>Obeliida</taxon>
        <taxon>Clytiidae</taxon>
        <taxon>Clytia</taxon>
    </lineage>
</organism>
<sequence>MKGLTTLICIAVVAVHSARGAVISNDINCKNTNDNCDSWAKRGECHENPAYMIVSCAPACDVCFHGDTSWSCSYWARRGECTKNPSFMNKACPSSCSAQAQEDKRLAGCLNACSEFACASDTSLQKGCNQMFSCTHACKMRHLGVTVGSCRTKCERNGQSGCFPKVEGYTFNLCVACSREGCSTFPTVDECKIGCDYF</sequence>
<dbReference type="Pfam" id="PF01549">
    <property type="entry name" value="ShK"/>
    <property type="match status" value="1"/>
</dbReference>
<evidence type="ECO:0000256" key="1">
    <source>
        <dbReference type="PROSITE-ProRule" id="PRU01005"/>
    </source>
</evidence>
<evidence type="ECO:0000256" key="2">
    <source>
        <dbReference type="SAM" id="SignalP"/>
    </source>
</evidence>
<keyword evidence="2" id="KW-0732">Signal</keyword>
<reference evidence="4" key="1">
    <citation type="submission" date="2021-01" db="UniProtKB">
        <authorList>
            <consortium name="EnsemblMetazoa"/>
        </authorList>
    </citation>
    <scope>IDENTIFICATION</scope>
</reference>
<evidence type="ECO:0000259" key="3">
    <source>
        <dbReference type="PROSITE" id="PS51670"/>
    </source>
</evidence>
<evidence type="ECO:0000313" key="4">
    <source>
        <dbReference type="EnsemblMetazoa" id="CLYHEMP015215.1"/>
    </source>
</evidence>
<dbReference type="OrthoDB" id="5945895at2759"/>
<protein>
    <recommendedName>
        <fullName evidence="3">ShKT domain-containing protein</fullName>
    </recommendedName>
</protein>
<evidence type="ECO:0000313" key="5">
    <source>
        <dbReference type="Proteomes" id="UP000594262"/>
    </source>
</evidence>
<dbReference type="PROSITE" id="PS51670">
    <property type="entry name" value="SHKT"/>
    <property type="match status" value="1"/>
</dbReference>
<feature type="signal peptide" evidence="2">
    <location>
        <begin position="1"/>
        <end position="20"/>
    </location>
</feature>
<keyword evidence="1" id="KW-1015">Disulfide bond</keyword>
<feature type="disulfide bond" evidence="1">
    <location>
        <begin position="29"/>
        <end position="63"/>
    </location>
</feature>
<accession>A0A7M5WYP3</accession>
<dbReference type="InterPro" id="IPR003582">
    <property type="entry name" value="ShKT_dom"/>
</dbReference>
<feature type="domain" description="ShKT" evidence="3">
    <location>
        <begin position="29"/>
        <end position="63"/>
    </location>
</feature>
<dbReference type="AlphaFoldDB" id="A0A7M5WYP3"/>